<dbReference type="PANTHER" id="PTHR22960">
    <property type="entry name" value="MOLYBDOPTERIN COFACTOR SYNTHESIS PROTEIN A"/>
    <property type="match status" value="1"/>
</dbReference>
<dbReference type="InterPro" id="IPR040064">
    <property type="entry name" value="MoaA-like"/>
</dbReference>
<evidence type="ECO:0000256" key="9">
    <source>
        <dbReference type="ARBA" id="ARBA00023150"/>
    </source>
</evidence>
<dbReference type="InterPro" id="IPR013483">
    <property type="entry name" value="MoaA"/>
</dbReference>
<dbReference type="GO" id="GO:0051539">
    <property type="term" value="F:4 iron, 4 sulfur cluster binding"/>
    <property type="evidence" value="ECO:0007669"/>
    <property type="project" value="UniProtKB-UniRule"/>
</dbReference>
<keyword evidence="8 12" id="KW-0342">GTP-binding</keyword>
<dbReference type="PROSITE" id="PS51918">
    <property type="entry name" value="RADICAL_SAM"/>
    <property type="match status" value="1"/>
</dbReference>
<dbReference type="NCBIfam" id="TIGR02666">
    <property type="entry name" value="moaA"/>
    <property type="match status" value="1"/>
</dbReference>
<dbReference type="RefSeq" id="WP_104521275.1">
    <property type="nucleotide sequence ID" value="NZ_NHRY01000239.1"/>
</dbReference>
<dbReference type="Proteomes" id="UP000239724">
    <property type="component" value="Unassembled WGS sequence"/>
</dbReference>
<feature type="binding site" evidence="12">
    <location>
        <position position="255"/>
    </location>
    <ligand>
        <name>[4Fe-4S] cluster</name>
        <dbReference type="ChEBI" id="CHEBI:49883"/>
        <label>2</label>
        <note>4Fe-4S-substrate</note>
    </ligand>
</feature>
<keyword evidence="10 12" id="KW-0456">Lyase</keyword>
<dbReference type="InterPro" id="IPR007197">
    <property type="entry name" value="rSAM"/>
</dbReference>
<feature type="binding site" evidence="12">
    <location>
        <position position="269"/>
    </location>
    <ligand>
        <name>[4Fe-4S] cluster</name>
        <dbReference type="ChEBI" id="CHEBI:49883"/>
        <label>2</label>
        <note>4Fe-4S-substrate</note>
    </ligand>
</feature>
<dbReference type="SFLD" id="SFLDG01383">
    <property type="entry name" value="cyclic_pyranopterin_phosphate"/>
    <property type="match status" value="1"/>
</dbReference>
<feature type="binding site" evidence="12">
    <location>
        <begin position="257"/>
        <end position="259"/>
    </location>
    <ligand>
        <name>GTP</name>
        <dbReference type="ChEBI" id="CHEBI:37565"/>
    </ligand>
</feature>
<evidence type="ECO:0000256" key="2">
    <source>
        <dbReference type="ARBA" id="ARBA00022485"/>
    </source>
</evidence>
<dbReference type="SMART" id="SM00729">
    <property type="entry name" value="Elp3"/>
    <property type="match status" value="1"/>
</dbReference>
<evidence type="ECO:0000256" key="11">
    <source>
        <dbReference type="ARBA" id="ARBA00048697"/>
    </source>
</evidence>
<comment type="catalytic activity">
    <reaction evidence="11 12">
        <text>GTP + AH2 + S-adenosyl-L-methionine = (8S)-3',8-cyclo-7,8-dihydroguanosine 5'-triphosphate + 5'-deoxyadenosine + L-methionine + A + H(+)</text>
        <dbReference type="Rhea" id="RHEA:49576"/>
        <dbReference type="ChEBI" id="CHEBI:13193"/>
        <dbReference type="ChEBI" id="CHEBI:15378"/>
        <dbReference type="ChEBI" id="CHEBI:17319"/>
        <dbReference type="ChEBI" id="CHEBI:17499"/>
        <dbReference type="ChEBI" id="CHEBI:37565"/>
        <dbReference type="ChEBI" id="CHEBI:57844"/>
        <dbReference type="ChEBI" id="CHEBI:59789"/>
        <dbReference type="ChEBI" id="CHEBI:131766"/>
        <dbReference type="EC" id="4.1.99.22"/>
    </reaction>
</comment>
<dbReference type="AlphaFoldDB" id="A0A2S6N236"/>
<feature type="binding site" evidence="12">
    <location>
        <position position="189"/>
    </location>
    <ligand>
        <name>S-adenosyl-L-methionine</name>
        <dbReference type="ChEBI" id="CHEBI:59789"/>
    </ligand>
</feature>
<evidence type="ECO:0000256" key="4">
    <source>
        <dbReference type="ARBA" id="ARBA00022723"/>
    </source>
</evidence>
<gene>
    <name evidence="12" type="primary">moaA</name>
    <name evidence="14" type="ORF">CCS01_23595</name>
</gene>
<sequence>MIDPFGRAITYLRVSVTDRCDLRCVYCMSEDMHFLPKRDLLTLEELDRLCAAFIRLGTTKIRITGGEPLVRRDVMQLFGKLGQRLGNGLKELTVTTNGTQLAKHAGTLVAAGVKRINVSLDTLDPVRFGQITRWGQIEQTLDGIFAAKAAGLAVKINAVAMKGVNEEEFDALVAWCGEHGFDLCLIETMPMGEITGDRTEQYLPLSVVRARLRRTWTLEDTDYKTGGPARYFNVRETGRRVGFITPMTHNFCESCNRVRLTCTGTLYMCLGQEDSADFRSLLRAGVTDERLEDAIREAISRKPKGHDFIIDRRHDKPAVARHMSVTGG</sequence>
<dbReference type="GO" id="GO:0061799">
    <property type="term" value="F:cyclic pyranopterin monophosphate synthase activity"/>
    <property type="evidence" value="ECO:0007669"/>
    <property type="project" value="TreeGrafter"/>
</dbReference>
<evidence type="ECO:0000256" key="10">
    <source>
        <dbReference type="ARBA" id="ARBA00023239"/>
    </source>
</evidence>
<dbReference type="InterPro" id="IPR010505">
    <property type="entry name" value="MoaA_twitch"/>
</dbReference>
<evidence type="ECO:0000256" key="1">
    <source>
        <dbReference type="ARBA" id="ARBA00012167"/>
    </source>
</evidence>
<dbReference type="HAMAP" id="MF_01225_B">
    <property type="entry name" value="MoaA_B"/>
    <property type="match status" value="1"/>
</dbReference>
<evidence type="ECO:0000259" key="13">
    <source>
        <dbReference type="PROSITE" id="PS51918"/>
    </source>
</evidence>
<dbReference type="SUPFAM" id="SSF102114">
    <property type="entry name" value="Radical SAM enzymes"/>
    <property type="match status" value="1"/>
</dbReference>
<feature type="binding site" evidence="12">
    <location>
        <position position="252"/>
    </location>
    <ligand>
        <name>[4Fe-4S] cluster</name>
        <dbReference type="ChEBI" id="CHEBI:49883"/>
        <label>2</label>
        <note>4Fe-4S-substrate</note>
    </ligand>
</feature>
<dbReference type="CDD" id="cd21117">
    <property type="entry name" value="Twitch_MoaA"/>
    <property type="match status" value="1"/>
</dbReference>
<dbReference type="CDD" id="cd01335">
    <property type="entry name" value="Radical_SAM"/>
    <property type="match status" value="1"/>
</dbReference>
<dbReference type="InterPro" id="IPR006638">
    <property type="entry name" value="Elp3/MiaA/NifB-like_rSAM"/>
</dbReference>
<dbReference type="PANTHER" id="PTHR22960:SF0">
    <property type="entry name" value="MOLYBDENUM COFACTOR BIOSYNTHESIS PROTEIN 1"/>
    <property type="match status" value="1"/>
</dbReference>
<dbReference type="EMBL" id="NHRY01000239">
    <property type="protein sequence ID" value="PPQ28684.1"/>
    <property type="molecule type" value="Genomic_DNA"/>
</dbReference>
<feature type="binding site" evidence="12">
    <location>
        <position position="95"/>
    </location>
    <ligand>
        <name>GTP</name>
        <dbReference type="ChEBI" id="CHEBI:37565"/>
    </ligand>
</feature>
<dbReference type="Pfam" id="PF04055">
    <property type="entry name" value="Radical_SAM"/>
    <property type="match status" value="1"/>
</dbReference>
<dbReference type="InterPro" id="IPR058240">
    <property type="entry name" value="rSAM_sf"/>
</dbReference>
<comment type="caution">
    <text evidence="14">The sequence shown here is derived from an EMBL/GenBank/DDBJ whole genome shotgun (WGS) entry which is preliminary data.</text>
</comment>
<dbReference type="InterPro" id="IPR013785">
    <property type="entry name" value="Aldolase_TIM"/>
</dbReference>
<feature type="binding site" evidence="12">
    <location>
        <position position="66"/>
    </location>
    <ligand>
        <name>S-adenosyl-L-methionine</name>
        <dbReference type="ChEBI" id="CHEBI:59789"/>
    </ligand>
</feature>
<dbReference type="InterPro" id="IPR000385">
    <property type="entry name" value="MoaA_NifB_PqqE_Fe-S-bd_CS"/>
</dbReference>
<evidence type="ECO:0000256" key="5">
    <source>
        <dbReference type="ARBA" id="ARBA00022741"/>
    </source>
</evidence>
<dbReference type="Pfam" id="PF06463">
    <property type="entry name" value="Mob_synth_C"/>
    <property type="match status" value="1"/>
</dbReference>
<accession>A0A2S6N236</accession>
<keyword evidence="2 12" id="KW-0004">4Fe-4S</keyword>
<dbReference type="Gene3D" id="3.20.20.70">
    <property type="entry name" value="Aldolase class I"/>
    <property type="match status" value="1"/>
</dbReference>
<feature type="binding site" evidence="12">
    <location>
        <position position="155"/>
    </location>
    <ligand>
        <name>GTP</name>
        <dbReference type="ChEBI" id="CHEBI:37565"/>
    </ligand>
</feature>
<dbReference type="GO" id="GO:0046872">
    <property type="term" value="F:metal ion binding"/>
    <property type="evidence" value="ECO:0007669"/>
    <property type="project" value="UniProtKB-KW"/>
</dbReference>
<keyword evidence="7 12" id="KW-0411">Iron-sulfur</keyword>
<comment type="pathway">
    <text evidence="12">Cofactor biosynthesis; molybdopterin biosynthesis.</text>
</comment>
<proteinExistence type="inferred from homology"/>
<evidence type="ECO:0000313" key="15">
    <source>
        <dbReference type="Proteomes" id="UP000239724"/>
    </source>
</evidence>
<dbReference type="InterPro" id="IPR050105">
    <property type="entry name" value="MoCo_biosynth_MoaA/MoaC"/>
</dbReference>
<keyword evidence="6 12" id="KW-0408">Iron</keyword>
<feature type="binding site" evidence="12">
    <location>
        <position position="13"/>
    </location>
    <ligand>
        <name>GTP</name>
        <dbReference type="ChEBI" id="CHEBI:37565"/>
    </ligand>
</feature>
<comment type="similarity">
    <text evidence="12">Belongs to the radical SAM superfamily. MoaA family.</text>
</comment>
<evidence type="ECO:0000256" key="12">
    <source>
        <dbReference type="HAMAP-Rule" id="MF_01225"/>
    </source>
</evidence>
<name>A0A2S6N236_RHOGL</name>
<feature type="binding site" evidence="12">
    <location>
        <position position="27"/>
    </location>
    <ligand>
        <name>[4Fe-4S] cluster</name>
        <dbReference type="ChEBI" id="CHEBI:49883"/>
        <label>1</label>
        <note>4Fe-4S-S-AdoMet</note>
    </ligand>
</feature>
<protein>
    <recommendedName>
        <fullName evidence="1 12">GTP 3',8-cyclase</fullName>
        <ecNumber evidence="1 12">4.1.99.22</ecNumber>
    </recommendedName>
    <alternativeName>
        <fullName evidence="12">Molybdenum cofactor biosynthesis protein A</fullName>
    </alternativeName>
</protein>
<dbReference type="SFLD" id="SFLDG01067">
    <property type="entry name" value="SPASM/twitch_domain_containing"/>
    <property type="match status" value="1"/>
</dbReference>
<evidence type="ECO:0000313" key="14">
    <source>
        <dbReference type="EMBL" id="PPQ28684.1"/>
    </source>
</evidence>
<feature type="binding site" evidence="12">
    <location>
        <position position="20"/>
    </location>
    <ligand>
        <name>[4Fe-4S] cluster</name>
        <dbReference type="ChEBI" id="CHEBI:49883"/>
        <label>1</label>
        <note>4Fe-4S-S-AdoMet</note>
    </ligand>
</feature>
<dbReference type="OrthoDB" id="9763993at2"/>
<feature type="binding site" evidence="12">
    <location>
        <position position="62"/>
    </location>
    <ligand>
        <name>GTP</name>
        <dbReference type="ChEBI" id="CHEBI:37565"/>
    </ligand>
</feature>
<feature type="domain" description="Radical SAM core" evidence="13">
    <location>
        <begin position="4"/>
        <end position="228"/>
    </location>
</feature>
<dbReference type="UniPathway" id="UPA00344"/>
<evidence type="ECO:0000256" key="8">
    <source>
        <dbReference type="ARBA" id="ARBA00023134"/>
    </source>
</evidence>
<feature type="binding site" evidence="12">
    <location>
        <position position="26"/>
    </location>
    <ligand>
        <name>S-adenosyl-L-methionine</name>
        <dbReference type="ChEBI" id="CHEBI:59789"/>
    </ligand>
</feature>
<feature type="binding site" evidence="12">
    <location>
        <position position="119"/>
    </location>
    <ligand>
        <name>S-adenosyl-L-methionine</name>
        <dbReference type="ChEBI" id="CHEBI:59789"/>
    </ligand>
</feature>
<comment type="function">
    <text evidence="12">Catalyzes the cyclization of GTP to (8S)-3',8-cyclo-7,8-dihydroguanosine 5'-triphosphate.</text>
</comment>
<reference evidence="14 15" key="1">
    <citation type="journal article" date="2018" name="Arch. Microbiol.">
        <title>New insights into the metabolic potential of the phototrophic purple bacterium Rhodopila globiformis DSM 161(T) from its draft genome sequence and evidence for a vanadium-dependent nitrogenase.</title>
        <authorList>
            <person name="Imhoff J.F."/>
            <person name="Rahn T."/>
            <person name="Kunzel S."/>
            <person name="Neulinger S.C."/>
        </authorList>
    </citation>
    <scope>NUCLEOTIDE SEQUENCE [LARGE SCALE GENOMIC DNA]</scope>
    <source>
        <strain evidence="14 15">DSM 161</strain>
    </source>
</reference>
<comment type="subunit">
    <text evidence="12">Monomer and homodimer.</text>
</comment>
<evidence type="ECO:0000256" key="7">
    <source>
        <dbReference type="ARBA" id="ARBA00023014"/>
    </source>
</evidence>
<dbReference type="GO" id="GO:0061798">
    <property type="term" value="F:GTP 3',8'-cyclase activity"/>
    <property type="evidence" value="ECO:0007669"/>
    <property type="project" value="UniProtKB-UniRule"/>
</dbReference>
<keyword evidence="3 12" id="KW-0949">S-adenosyl-L-methionine</keyword>
<dbReference type="GO" id="GO:0006777">
    <property type="term" value="P:Mo-molybdopterin cofactor biosynthetic process"/>
    <property type="evidence" value="ECO:0007669"/>
    <property type="project" value="UniProtKB-UniRule"/>
</dbReference>
<organism evidence="14 15">
    <name type="scientific">Rhodopila globiformis</name>
    <name type="common">Rhodopseudomonas globiformis</name>
    <dbReference type="NCBI Taxonomy" id="1071"/>
    <lineage>
        <taxon>Bacteria</taxon>
        <taxon>Pseudomonadati</taxon>
        <taxon>Pseudomonadota</taxon>
        <taxon>Alphaproteobacteria</taxon>
        <taxon>Acetobacterales</taxon>
        <taxon>Acetobacteraceae</taxon>
        <taxon>Rhodopila</taxon>
    </lineage>
</organism>
<keyword evidence="15" id="KW-1185">Reference proteome</keyword>
<keyword evidence="9 12" id="KW-0501">Molybdenum cofactor biosynthesis</keyword>
<dbReference type="EC" id="4.1.99.22" evidence="1 12"/>
<evidence type="ECO:0000256" key="3">
    <source>
        <dbReference type="ARBA" id="ARBA00022691"/>
    </source>
</evidence>
<dbReference type="SFLD" id="SFLDG01386">
    <property type="entry name" value="main_SPASM_domain-containing"/>
    <property type="match status" value="1"/>
</dbReference>
<comment type="cofactor">
    <cofactor evidence="12">
        <name>[4Fe-4S] cluster</name>
        <dbReference type="ChEBI" id="CHEBI:49883"/>
    </cofactor>
    <text evidence="12">Binds 2 [4Fe-4S] clusters. Binds 1 [4Fe-4S] cluster coordinated with 3 cysteines and an exchangeable S-adenosyl-L-methionine and 1 [4Fe-4S] cluster coordinated with 3 cysteines and the GTP-derived substrate.</text>
</comment>
<dbReference type="GO" id="GO:1904047">
    <property type="term" value="F:S-adenosyl-L-methionine binding"/>
    <property type="evidence" value="ECO:0007669"/>
    <property type="project" value="UniProtKB-UniRule"/>
</dbReference>
<evidence type="ECO:0000256" key="6">
    <source>
        <dbReference type="ARBA" id="ARBA00023004"/>
    </source>
</evidence>
<dbReference type="PROSITE" id="PS01305">
    <property type="entry name" value="MOAA_NIFB_PQQE"/>
    <property type="match status" value="1"/>
</dbReference>
<keyword evidence="5 12" id="KW-0547">Nucleotide-binding</keyword>
<keyword evidence="4 12" id="KW-0479">Metal-binding</keyword>
<dbReference type="GO" id="GO:0005525">
    <property type="term" value="F:GTP binding"/>
    <property type="evidence" value="ECO:0007669"/>
    <property type="project" value="UniProtKB-UniRule"/>
</dbReference>
<dbReference type="SFLD" id="SFLDS00029">
    <property type="entry name" value="Radical_SAM"/>
    <property type="match status" value="1"/>
</dbReference>
<feature type="binding site" evidence="12">
    <location>
        <position position="24"/>
    </location>
    <ligand>
        <name>[4Fe-4S] cluster</name>
        <dbReference type="ChEBI" id="CHEBI:49883"/>
        <label>1</label>
        <note>4Fe-4S-S-AdoMet</note>
    </ligand>
</feature>